<sequence length="446" mass="46255">MPGSMERREARPGSPGPERRPPTPPPGSPVTGGTPPEPPRRAETTGERARHGSASPDEPNRSEPGYRSTGAAERTPAPAPPFDLRAEFATAAACSDPLALYDRLDRLRERFEQERGHSSSQAGTAAERDETGGSTAFSGELGEQATAAPRRAEPASGALPLPQSPAREQRRRTTSERSRHAERPGATNGAFSGALPVPTEQPLPPERAPDVDQRASSEEPAEHPATPEEISPDTTRVSLAGAATPESPDEPGAGHGGPTGAPPDPPRGHVGMTGSFRAETADPPEERTPERVVSPPEVENPTTPLGDAADILGQEHRDDSAGSGSADPNSTPAVAESGTAPAASSPPAGPAPVVPEPGPTAAEAAPIAPATDSRPPQPPPNQQPPRTSSHPRTRGASPSRHRPPAVSGPCRRPVPPAGPSRSRSPPTNRRDVVIPRTVVTSRCARR</sequence>
<evidence type="ECO:0000313" key="3">
    <source>
        <dbReference type="Proteomes" id="UP000215043"/>
    </source>
</evidence>
<proteinExistence type="predicted"/>
<reference evidence="2 3" key="1">
    <citation type="submission" date="2017-08" db="EMBL/GenBank/DDBJ databases">
        <title>The complete genome sequence of moderately halophilic actinomycete Actinopolyspora erythraea YIM 90600, the producer of novel erythromycin, novel actinopolysporins A-C and tubercidin.</title>
        <authorList>
            <person name="Yin M."/>
            <person name="Tang S."/>
        </authorList>
    </citation>
    <scope>NUCLEOTIDE SEQUENCE [LARGE SCALE GENOMIC DNA]</scope>
    <source>
        <strain evidence="2 3">YIM 90600</strain>
    </source>
</reference>
<feature type="compositionally biased region" description="Basic residues" evidence="1">
    <location>
        <begin position="389"/>
        <end position="403"/>
    </location>
</feature>
<dbReference type="EMBL" id="CP022752">
    <property type="protein sequence ID" value="ASU77325.1"/>
    <property type="molecule type" value="Genomic_DNA"/>
</dbReference>
<evidence type="ECO:0000256" key="1">
    <source>
        <dbReference type="SAM" id="MobiDB-lite"/>
    </source>
</evidence>
<name>A0A223RNH8_9ACTN</name>
<feature type="compositionally biased region" description="Basic and acidic residues" evidence="1">
    <location>
        <begin position="167"/>
        <end position="183"/>
    </location>
</feature>
<dbReference type="Proteomes" id="UP000215043">
    <property type="component" value="Chromosome"/>
</dbReference>
<feature type="compositionally biased region" description="Polar residues" evidence="1">
    <location>
        <begin position="322"/>
        <end position="332"/>
    </location>
</feature>
<dbReference type="KEGG" id="aey:CDG81_02220"/>
<feature type="compositionally biased region" description="Low complexity" evidence="1">
    <location>
        <begin position="359"/>
        <end position="371"/>
    </location>
</feature>
<accession>A0A223RNH8</accession>
<feature type="compositionally biased region" description="Basic and acidic residues" evidence="1">
    <location>
        <begin position="207"/>
        <end position="226"/>
    </location>
</feature>
<evidence type="ECO:0000313" key="2">
    <source>
        <dbReference type="EMBL" id="ASU77325.1"/>
    </source>
</evidence>
<feature type="compositionally biased region" description="Low complexity" evidence="1">
    <location>
        <begin position="335"/>
        <end position="346"/>
    </location>
</feature>
<feature type="region of interest" description="Disordered" evidence="1">
    <location>
        <begin position="1"/>
        <end position="83"/>
    </location>
</feature>
<gene>
    <name evidence="2" type="ORF">CDG81_02220</name>
</gene>
<organism evidence="2 3">
    <name type="scientific">Actinopolyspora erythraea</name>
    <dbReference type="NCBI Taxonomy" id="414996"/>
    <lineage>
        <taxon>Bacteria</taxon>
        <taxon>Bacillati</taxon>
        <taxon>Actinomycetota</taxon>
        <taxon>Actinomycetes</taxon>
        <taxon>Actinopolysporales</taxon>
        <taxon>Actinopolysporaceae</taxon>
        <taxon>Actinopolyspora</taxon>
    </lineage>
</organism>
<feature type="compositionally biased region" description="Basic and acidic residues" evidence="1">
    <location>
        <begin position="1"/>
        <end position="21"/>
    </location>
</feature>
<feature type="compositionally biased region" description="Pro residues" evidence="1">
    <location>
        <begin position="347"/>
        <end position="358"/>
    </location>
</feature>
<protein>
    <submittedName>
        <fullName evidence="2">Uncharacterized protein</fullName>
    </submittedName>
</protein>
<dbReference type="AlphaFoldDB" id="A0A223RNH8"/>
<feature type="compositionally biased region" description="Basic and acidic residues" evidence="1">
    <location>
        <begin position="38"/>
        <end position="50"/>
    </location>
</feature>
<feature type="region of interest" description="Disordered" evidence="1">
    <location>
        <begin position="111"/>
        <end position="446"/>
    </location>
</feature>